<name>A0A2U1TIA4_9MICO</name>
<dbReference type="InterPro" id="IPR007060">
    <property type="entry name" value="FtsL/DivIC"/>
</dbReference>
<organism evidence="4 5">
    <name type="scientific">Mycetocola zhujimingii</name>
    <dbReference type="NCBI Taxonomy" id="2079792"/>
    <lineage>
        <taxon>Bacteria</taxon>
        <taxon>Bacillati</taxon>
        <taxon>Actinomycetota</taxon>
        <taxon>Actinomycetes</taxon>
        <taxon>Micrococcales</taxon>
        <taxon>Microbacteriaceae</taxon>
        <taxon>Mycetocola</taxon>
    </lineage>
</organism>
<keyword evidence="3" id="KW-0812">Transmembrane</keyword>
<keyword evidence="1" id="KW-0175">Coiled coil</keyword>
<reference evidence="5" key="1">
    <citation type="submission" date="2018-04" db="EMBL/GenBank/DDBJ databases">
        <authorList>
            <person name="Liu S."/>
            <person name="Wang Z."/>
            <person name="Li J."/>
        </authorList>
    </citation>
    <scope>NUCLEOTIDE SEQUENCE [LARGE SCALE GENOMIC DNA]</scope>
    <source>
        <strain evidence="5">622</strain>
    </source>
</reference>
<gene>
    <name evidence="4" type="ORF">DF223_04145</name>
</gene>
<keyword evidence="5" id="KW-1185">Reference proteome</keyword>
<dbReference type="EMBL" id="QEFB01000001">
    <property type="protein sequence ID" value="PWC08523.1"/>
    <property type="molecule type" value="Genomic_DNA"/>
</dbReference>
<keyword evidence="3" id="KW-1133">Transmembrane helix</keyword>
<sequence length="181" mass="19479">MTTRMRGTGTVAKRPNPTGGRAGGAARTPQPGVPVPQSEAGNWLRGIRFSGFSLLMMGLVVLGVIVVGPNLKAYIEQRQQIAALQESVDQSAAEIAEVRDERERWNDSTYVMTQARDRLYYVNPGEISFIVINDVDAGLFGDDEPQVTDSLTETKIDWAQSMLSSLVSAGYADVVSGSGQG</sequence>
<feature type="region of interest" description="Disordered" evidence="2">
    <location>
        <begin position="1"/>
        <end position="37"/>
    </location>
</feature>
<dbReference type="Proteomes" id="UP000244962">
    <property type="component" value="Unassembled WGS sequence"/>
</dbReference>
<accession>A0A2U1TIA4</accession>
<feature type="coiled-coil region" evidence="1">
    <location>
        <begin position="74"/>
        <end position="108"/>
    </location>
</feature>
<feature type="transmembrane region" description="Helical" evidence="3">
    <location>
        <begin position="52"/>
        <end position="71"/>
    </location>
</feature>
<dbReference type="Pfam" id="PF04977">
    <property type="entry name" value="DivIC"/>
    <property type="match status" value="1"/>
</dbReference>
<dbReference type="KEGG" id="myl:C3E77_10310"/>
<keyword evidence="3" id="KW-0472">Membrane</keyword>
<evidence type="ECO:0000313" key="5">
    <source>
        <dbReference type="Proteomes" id="UP000244962"/>
    </source>
</evidence>
<feature type="compositionally biased region" description="Low complexity" evidence="2">
    <location>
        <begin position="14"/>
        <end position="30"/>
    </location>
</feature>
<proteinExistence type="predicted"/>
<dbReference type="OrthoDB" id="5187715at2"/>
<evidence type="ECO:0000313" key="4">
    <source>
        <dbReference type="EMBL" id="PWC08523.1"/>
    </source>
</evidence>
<comment type="caution">
    <text evidence="4">The sequence shown here is derived from an EMBL/GenBank/DDBJ whole genome shotgun (WGS) entry which is preliminary data.</text>
</comment>
<protein>
    <submittedName>
        <fullName evidence="4">Septum formation initiator family protein</fullName>
    </submittedName>
</protein>
<evidence type="ECO:0000256" key="3">
    <source>
        <dbReference type="SAM" id="Phobius"/>
    </source>
</evidence>
<dbReference type="AlphaFoldDB" id="A0A2U1TIA4"/>
<evidence type="ECO:0000256" key="2">
    <source>
        <dbReference type="SAM" id="MobiDB-lite"/>
    </source>
</evidence>
<evidence type="ECO:0000256" key="1">
    <source>
        <dbReference type="SAM" id="Coils"/>
    </source>
</evidence>